<dbReference type="EMBL" id="MEZX01000002">
    <property type="protein sequence ID" value="OGD64603.1"/>
    <property type="molecule type" value="Genomic_DNA"/>
</dbReference>
<evidence type="ECO:0000256" key="2">
    <source>
        <dbReference type="ARBA" id="ARBA00022908"/>
    </source>
</evidence>
<keyword evidence="2" id="KW-0229">DNA integration</keyword>
<dbReference type="Gene3D" id="1.10.150.130">
    <property type="match status" value="1"/>
</dbReference>
<keyword evidence="3 5" id="KW-0238">DNA-binding</keyword>
<dbReference type="GO" id="GO:0015074">
    <property type="term" value="P:DNA integration"/>
    <property type="evidence" value="ECO:0007669"/>
    <property type="project" value="UniProtKB-KW"/>
</dbReference>
<gene>
    <name evidence="9" type="ORF">A3A71_00920</name>
</gene>
<dbReference type="PANTHER" id="PTHR30349:SF41">
    <property type="entry name" value="INTEGRASE_RECOMBINASE PROTEIN MJ0367-RELATED"/>
    <property type="match status" value="1"/>
</dbReference>
<sequence length="312" mass="35116">MTITRAVKEYLRYCRVGRNYSPYTLRNYEHYLNSFSAWALEAKLIDVEKIGGDDILEFQEHLATKHTPPLGPSSRNYYLIALRSLLRFLSMSEANVISIAKIPLSKTGQRQIQFISADDMERLNAAIAGERLTDKRDRAIVKTLFSTGLRVSELVALKRNEVSLVKGEFSVKGKGGKVRPVFLSDEALEILADYLESRSDSNPFVFIRHYTNSRLDSNKTSLTARSVQRILHTLALKAGLSKPVTPHKLRHGFATDLLQNGADLRSVQALLGHSSVATTQIYTHVTDRSLREAHHRFHDTKRGDALDPALKS</sequence>
<evidence type="ECO:0000256" key="4">
    <source>
        <dbReference type="ARBA" id="ARBA00023172"/>
    </source>
</evidence>
<evidence type="ECO:0000313" key="9">
    <source>
        <dbReference type="EMBL" id="OGD64603.1"/>
    </source>
</evidence>
<dbReference type="InterPro" id="IPR004107">
    <property type="entry name" value="Integrase_SAM-like_N"/>
</dbReference>
<name>A0A1F5EB60_9BACT</name>
<dbReference type="PANTHER" id="PTHR30349">
    <property type="entry name" value="PHAGE INTEGRASE-RELATED"/>
    <property type="match status" value="1"/>
</dbReference>
<dbReference type="SUPFAM" id="SSF56349">
    <property type="entry name" value="DNA breaking-rejoining enzymes"/>
    <property type="match status" value="1"/>
</dbReference>
<evidence type="ECO:0008006" key="11">
    <source>
        <dbReference type="Google" id="ProtNLM"/>
    </source>
</evidence>
<feature type="domain" description="Core-binding (CB)" evidence="8">
    <location>
        <begin position="1"/>
        <end position="90"/>
    </location>
</feature>
<accession>A0A1F5EB60</accession>
<dbReference type="Pfam" id="PF02899">
    <property type="entry name" value="Phage_int_SAM_1"/>
    <property type="match status" value="1"/>
</dbReference>
<evidence type="ECO:0000259" key="8">
    <source>
        <dbReference type="PROSITE" id="PS51900"/>
    </source>
</evidence>
<dbReference type="InterPro" id="IPR002104">
    <property type="entry name" value="Integrase_catalytic"/>
</dbReference>
<evidence type="ECO:0000313" key="10">
    <source>
        <dbReference type="Proteomes" id="UP000177481"/>
    </source>
</evidence>
<proteinExistence type="inferred from homology"/>
<dbReference type="Gene3D" id="1.10.443.10">
    <property type="entry name" value="Intergrase catalytic core"/>
    <property type="match status" value="1"/>
</dbReference>
<dbReference type="InterPro" id="IPR013762">
    <property type="entry name" value="Integrase-like_cat_sf"/>
</dbReference>
<dbReference type="Pfam" id="PF00589">
    <property type="entry name" value="Phage_integrase"/>
    <property type="match status" value="1"/>
</dbReference>
<feature type="region of interest" description="Disordered" evidence="6">
    <location>
        <begin position="293"/>
        <end position="312"/>
    </location>
</feature>
<dbReference type="InterPro" id="IPR050090">
    <property type="entry name" value="Tyrosine_recombinase_XerCD"/>
</dbReference>
<dbReference type="STRING" id="1797471.A3A71_00920"/>
<dbReference type="PROSITE" id="PS51900">
    <property type="entry name" value="CB"/>
    <property type="match status" value="1"/>
</dbReference>
<dbReference type="InterPro" id="IPR011010">
    <property type="entry name" value="DNA_brk_join_enz"/>
</dbReference>
<feature type="domain" description="Tyr recombinase" evidence="7">
    <location>
        <begin position="110"/>
        <end position="295"/>
    </location>
</feature>
<evidence type="ECO:0000256" key="3">
    <source>
        <dbReference type="ARBA" id="ARBA00023125"/>
    </source>
</evidence>
<dbReference type="AlphaFoldDB" id="A0A1F5EB60"/>
<comment type="similarity">
    <text evidence="1">Belongs to the 'phage' integrase family.</text>
</comment>
<evidence type="ECO:0000256" key="1">
    <source>
        <dbReference type="ARBA" id="ARBA00008857"/>
    </source>
</evidence>
<dbReference type="GO" id="GO:0003677">
    <property type="term" value="F:DNA binding"/>
    <property type="evidence" value="ECO:0007669"/>
    <property type="project" value="UniProtKB-UniRule"/>
</dbReference>
<organism evidence="9 10">
    <name type="scientific">Candidatus Berkelbacteria bacterium RIFCSPLOWO2_01_FULL_50_28</name>
    <dbReference type="NCBI Taxonomy" id="1797471"/>
    <lineage>
        <taxon>Bacteria</taxon>
        <taxon>Candidatus Berkelbacteria</taxon>
    </lineage>
</organism>
<dbReference type="InterPro" id="IPR044068">
    <property type="entry name" value="CB"/>
</dbReference>
<evidence type="ECO:0000256" key="6">
    <source>
        <dbReference type="SAM" id="MobiDB-lite"/>
    </source>
</evidence>
<dbReference type="GO" id="GO:0006310">
    <property type="term" value="P:DNA recombination"/>
    <property type="evidence" value="ECO:0007669"/>
    <property type="project" value="UniProtKB-KW"/>
</dbReference>
<evidence type="ECO:0000256" key="5">
    <source>
        <dbReference type="PROSITE-ProRule" id="PRU01248"/>
    </source>
</evidence>
<dbReference type="InterPro" id="IPR010998">
    <property type="entry name" value="Integrase_recombinase_N"/>
</dbReference>
<evidence type="ECO:0000259" key="7">
    <source>
        <dbReference type="PROSITE" id="PS51898"/>
    </source>
</evidence>
<comment type="caution">
    <text evidence="9">The sequence shown here is derived from an EMBL/GenBank/DDBJ whole genome shotgun (WGS) entry which is preliminary data.</text>
</comment>
<dbReference type="Proteomes" id="UP000177481">
    <property type="component" value="Unassembled WGS sequence"/>
</dbReference>
<dbReference type="PROSITE" id="PS51898">
    <property type="entry name" value="TYR_RECOMBINASE"/>
    <property type="match status" value="1"/>
</dbReference>
<keyword evidence="4" id="KW-0233">DNA recombination</keyword>
<reference evidence="9 10" key="1">
    <citation type="journal article" date="2016" name="Nat. Commun.">
        <title>Thousands of microbial genomes shed light on interconnected biogeochemical processes in an aquifer system.</title>
        <authorList>
            <person name="Anantharaman K."/>
            <person name="Brown C.T."/>
            <person name="Hug L.A."/>
            <person name="Sharon I."/>
            <person name="Castelle C.J."/>
            <person name="Probst A.J."/>
            <person name="Thomas B.C."/>
            <person name="Singh A."/>
            <person name="Wilkins M.J."/>
            <person name="Karaoz U."/>
            <person name="Brodie E.L."/>
            <person name="Williams K.H."/>
            <person name="Hubbard S.S."/>
            <person name="Banfield J.F."/>
        </authorList>
    </citation>
    <scope>NUCLEOTIDE SEQUENCE [LARGE SCALE GENOMIC DNA]</scope>
</reference>
<protein>
    <recommendedName>
        <fullName evidence="11">Tyrosine recombinase XerC</fullName>
    </recommendedName>
</protein>